<evidence type="ECO:0000256" key="1">
    <source>
        <dbReference type="SAM" id="MobiDB-lite"/>
    </source>
</evidence>
<sequence length="119" mass="13388">MQTLQTNINAKLQRRVAKQKMERTLQKRNREEETVPVINTLQAYTKARPRFPSSPATRAPQAPCTPLCHSHLSQKGSWPASARQPCLTDDPITLPCYPPRLHGRCSPRAGTLHNPLTAR</sequence>
<evidence type="ECO:0000313" key="3">
    <source>
        <dbReference type="Proteomes" id="UP000799291"/>
    </source>
</evidence>
<dbReference type="Proteomes" id="UP000799291">
    <property type="component" value="Unassembled WGS sequence"/>
</dbReference>
<organism evidence="2 3">
    <name type="scientific">Lentithecium fluviatile CBS 122367</name>
    <dbReference type="NCBI Taxonomy" id="1168545"/>
    <lineage>
        <taxon>Eukaryota</taxon>
        <taxon>Fungi</taxon>
        <taxon>Dikarya</taxon>
        <taxon>Ascomycota</taxon>
        <taxon>Pezizomycotina</taxon>
        <taxon>Dothideomycetes</taxon>
        <taxon>Pleosporomycetidae</taxon>
        <taxon>Pleosporales</taxon>
        <taxon>Massarineae</taxon>
        <taxon>Lentitheciaceae</taxon>
        <taxon>Lentithecium</taxon>
    </lineage>
</organism>
<reference evidence="2" key="1">
    <citation type="journal article" date="2020" name="Stud. Mycol.">
        <title>101 Dothideomycetes genomes: a test case for predicting lifestyles and emergence of pathogens.</title>
        <authorList>
            <person name="Haridas S."/>
            <person name="Albert R."/>
            <person name="Binder M."/>
            <person name="Bloem J."/>
            <person name="Labutti K."/>
            <person name="Salamov A."/>
            <person name="Andreopoulos B."/>
            <person name="Baker S."/>
            <person name="Barry K."/>
            <person name="Bills G."/>
            <person name="Bluhm B."/>
            <person name="Cannon C."/>
            <person name="Castanera R."/>
            <person name="Culley D."/>
            <person name="Daum C."/>
            <person name="Ezra D."/>
            <person name="Gonzalez J."/>
            <person name="Henrissat B."/>
            <person name="Kuo A."/>
            <person name="Liang C."/>
            <person name="Lipzen A."/>
            <person name="Lutzoni F."/>
            <person name="Magnuson J."/>
            <person name="Mondo S."/>
            <person name="Nolan M."/>
            <person name="Ohm R."/>
            <person name="Pangilinan J."/>
            <person name="Park H.-J."/>
            <person name="Ramirez L."/>
            <person name="Alfaro M."/>
            <person name="Sun H."/>
            <person name="Tritt A."/>
            <person name="Yoshinaga Y."/>
            <person name="Zwiers L.-H."/>
            <person name="Turgeon B."/>
            <person name="Goodwin S."/>
            <person name="Spatafora J."/>
            <person name="Crous P."/>
            <person name="Grigoriev I."/>
        </authorList>
    </citation>
    <scope>NUCLEOTIDE SEQUENCE</scope>
    <source>
        <strain evidence="2">CBS 122367</strain>
    </source>
</reference>
<keyword evidence="3" id="KW-1185">Reference proteome</keyword>
<proteinExistence type="predicted"/>
<dbReference type="EMBL" id="MU005571">
    <property type="protein sequence ID" value="KAF2689963.1"/>
    <property type="molecule type" value="Genomic_DNA"/>
</dbReference>
<protein>
    <submittedName>
        <fullName evidence="2">Uncharacterized protein</fullName>
    </submittedName>
</protein>
<evidence type="ECO:0000313" key="2">
    <source>
        <dbReference type="EMBL" id="KAF2689963.1"/>
    </source>
</evidence>
<accession>A0A6G1JII6</accession>
<gene>
    <name evidence="2" type="ORF">K458DRAFT_97110</name>
</gene>
<name>A0A6G1JII6_9PLEO</name>
<feature type="region of interest" description="Disordered" evidence="1">
    <location>
        <begin position="46"/>
        <end position="65"/>
    </location>
</feature>
<dbReference type="AlphaFoldDB" id="A0A6G1JII6"/>